<feature type="compositionally biased region" description="Basic and acidic residues" evidence="1">
    <location>
        <begin position="208"/>
        <end position="217"/>
    </location>
</feature>
<dbReference type="GO" id="GO:0180022">
    <property type="term" value="C:RQC-trigger complex"/>
    <property type="evidence" value="ECO:0007669"/>
    <property type="project" value="InterPro"/>
</dbReference>
<feature type="compositionally biased region" description="Low complexity" evidence="1">
    <location>
        <begin position="192"/>
        <end position="201"/>
    </location>
</feature>
<dbReference type="Pfam" id="PF06221">
    <property type="entry name" value="zf-C2HC5"/>
    <property type="match status" value="1"/>
</dbReference>
<feature type="domain" description="TRIP4/RQT4 C2HC5-type zinc finger" evidence="2">
    <location>
        <begin position="71"/>
        <end position="121"/>
    </location>
</feature>
<dbReference type="OrthoDB" id="338816at2759"/>
<evidence type="ECO:0000256" key="1">
    <source>
        <dbReference type="SAM" id="MobiDB-lite"/>
    </source>
</evidence>
<evidence type="ECO:0000313" key="4">
    <source>
        <dbReference type="Proteomes" id="UP000308652"/>
    </source>
</evidence>
<evidence type="ECO:0000313" key="3">
    <source>
        <dbReference type="EMBL" id="TFK39646.1"/>
    </source>
</evidence>
<proteinExistence type="predicted"/>
<protein>
    <recommendedName>
        <fullName evidence="2">TRIP4/RQT4 C2HC5-type zinc finger domain-containing protein</fullName>
    </recommendedName>
</protein>
<gene>
    <name evidence="3" type="ORF">BDQ12DRAFT_603886</name>
</gene>
<dbReference type="EMBL" id="ML213599">
    <property type="protein sequence ID" value="TFK39646.1"/>
    <property type="molecule type" value="Genomic_DNA"/>
</dbReference>
<reference evidence="3 4" key="1">
    <citation type="journal article" date="2019" name="Nat. Ecol. Evol.">
        <title>Megaphylogeny resolves global patterns of mushroom evolution.</title>
        <authorList>
            <person name="Varga T."/>
            <person name="Krizsan K."/>
            <person name="Foldi C."/>
            <person name="Dima B."/>
            <person name="Sanchez-Garcia M."/>
            <person name="Sanchez-Ramirez S."/>
            <person name="Szollosi G.J."/>
            <person name="Szarkandi J.G."/>
            <person name="Papp V."/>
            <person name="Albert L."/>
            <person name="Andreopoulos W."/>
            <person name="Angelini C."/>
            <person name="Antonin V."/>
            <person name="Barry K.W."/>
            <person name="Bougher N.L."/>
            <person name="Buchanan P."/>
            <person name="Buyck B."/>
            <person name="Bense V."/>
            <person name="Catcheside P."/>
            <person name="Chovatia M."/>
            <person name="Cooper J."/>
            <person name="Damon W."/>
            <person name="Desjardin D."/>
            <person name="Finy P."/>
            <person name="Geml J."/>
            <person name="Haridas S."/>
            <person name="Hughes K."/>
            <person name="Justo A."/>
            <person name="Karasinski D."/>
            <person name="Kautmanova I."/>
            <person name="Kiss B."/>
            <person name="Kocsube S."/>
            <person name="Kotiranta H."/>
            <person name="LaButti K.M."/>
            <person name="Lechner B.E."/>
            <person name="Liimatainen K."/>
            <person name="Lipzen A."/>
            <person name="Lukacs Z."/>
            <person name="Mihaltcheva S."/>
            <person name="Morgado L.N."/>
            <person name="Niskanen T."/>
            <person name="Noordeloos M.E."/>
            <person name="Ohm R.A."/>
            <person name="Ortiz-Santana B."/>
            <person name="Ovrebo C."/>
            <person name="Racz N."/>
            <person name="Riley R."/>
            <person name="Savchenko A."/>
            <person name="Shiryaev A."/>
            <person name="Soop K."/>
            <person name="Spirin V."/>
            <person name="Szebenyi C."/>
            <person name="Tomsovsky M."/>
            <person name="Tulloss R.E."/>
            <person name="Uehling J."/>
            <person name="Grigoriev I.V."/>
            <person name="Vagvolgyi C."/>
            <person name="Papp T."/>
            <person name="Martin F.M."/>
            <person name="Miettinen O."/>
            <person name="Hibbett D.S."/>
            <person name="Nagy L.G."/>
        </authorList>
    </citation>
    <scope>NUCLEOTIDE SEQUENCE [LARGE SCALE GENOMIC DNA]</scope>
    <source>
        <strain evidence="3 4">CBS 166.37</strain>
    </source>
</reference>
<feature type="region of interest" description="Disordered" evidence="1">
    <location>
        <begin position="1"/>
        <end position="50"/>
    </location>
</feature>
<dbReference type="GO" id="GO:0005634">
    <property type="term" value="C:nucleus"/>
    <property type="evidence" value="ECO:0007669"/>
    <property type="project" value="InterPro"/>
</dbReference>
<accession>A0A5C3M5I8</accession>
<feature type="region of interest" description="Disordered" evidence="1">
    <location>
        <begin position="152"/>
        <end position="297"/>
    </location>
</feature>
<dbReference type="GO" id="GO:0008270">
    <property type="term" value="F:zinc ion binding"/>
    <property type="evidence" value="ECO:0007669"/>
    <property type="project" value="InterPro"/>
</dbReference>
<sequence>MHHTPWTKKGSSLPSDRIRPAKPQPALANPKGKGKQQTSAEPPKSKEVRRIESLIQGLKDSKETDKDPTGGCFCQTREHKLSIHTPICQSCGLVLCELNLPQYCCPFCSKSLLTLAARGDILEQLESQLATTIAKEIEDRERAIDEAKRAAGAFPTLSGSSPRSGSPAPSPPTLRSSTQTHKVMSLGKSKKVTVSSYTTTTIPSRPLSRHEIEDEPVRVPPPSSEVSHAKRRPDSSRPWENLLHPGAHYIPPPPEDENHSKAPPSRRKRKNKSKGKENESATGDGIREGESGSESRV</sequence>
<feature type="compositionally biased region" description="Low complexity" evidence="1">
    <location>
        <begin position="155"/>
        <end position="167"/>
    </location>
</feature>
<keyword evidence="4" id="KW-1185">Reference proteome</keyword>
<feature type="compositionally biased region" description="Basic and acidic residues" evidence="1">
    <location>
        <begin position="274"/>
        <end position="297"/>
    </location>
</feature>
<dbReference type="Proteomes" id="UP000308652">
    <property type="component" value="Unassembled WGS sequence"/>
</dbReference>
<dbReference type="STRING" id="68775.A0A5C3M5I8"/>
<dbReference type="GO" id="GO:0072344">
    <property type="term" value="P:rescue of stalled ribosome"/>
    <property type="evidence" value="ECO:0007669"/>
    <property type="project" value="InterPro"/>
</dbReference>
<name>A0A5C3M5I8_9AGAR</name>
<organism evidence="3 4">
    <name type="scientific">Crucibulum laeve</name>
    <dbReference type="NCBI Taxonomy" id="68775"/>
    <lineage>
        <taxon>Eukaryota</taxon>
        <taxon>Fungi</taxon>
        <taxon>Dikarya</taxon>
        <taxon>Basidiomycota</taxon>
        <taxon>Agaricomycotina</taxon>
        <taxon>Agaricomycetes</taxon>
        <taxon>Agaricomycetidae</taxon>
        <taxon>Agaricales</taxon>
        <taxon>Agaricineae</taxon>
        <taxon>Nidulariaceae</taxon>
        <taxon>Crucibulum</taxon>
    </lineage>
</organism>
<dbReference type="InterPro" id="IPR009349">
    <property type="entry name" value="TRIP4/RQT4_C2HC5_Znf"/>
</dbReference>
<feature type="compositionally biased region" description="Basic residues" evidence="1">
    <location>
        <begin position="264"/>
        <end position="273"/>
    </location>
</feature>
<evidence type="ECO:0000259" key="2">
    <source>
        <dbReference type="Pfam" id="PF06221"/>
    </source>
</evidence>
<dbReference type="AlphaFoldDB" id="A0A5C3M5I8"/>